<dbReference type="AlphaFoldDB" id="A0A077HMW2"/>
<gene>
    <name evidence="1" type="ORF">CUREI_00480</name>
</gene>
<name>A0A077HMW2_9CORY</name>
<evidence type="ECO:0000313" key="2">
    <source>
        <dbReference type="Proteomes" id="UP000028939"/>
    </source>
</evidence>
<dbReference type="STRING" id="401472.CUREI_00480"/>
<dbReference type="RefSeq" id="WP_038609114.1">
    <property type="nucleotide sequence ID" value="NZ_CP009215.1"/>
</dbReference>
<dbReference type="Proteomes" id="UP000028939">
    <property type="component" value="Chromosome"/>
</dbReference>
<proteinExistence type="predicted"/>
<reference evidence="1 2" key="1">
    <citation type="submission" date="2014-08" db="EMBL/GenBank/DDBJ databases">
        <title>Complete genome sequence of Corynebacterium ureicelerivorans DSM 45051, a lipophilic and urea-splitting isolate from a blood culture of a septicaemia patient.</title>
        <authorList>
            <person name="Tippelt A."/>
            <person name="Albersmeier A."/>
            <person name="Brinkrolf K."/>
            <person name="Ruckert C."/>
            <person name="Tauch A."/>
        </authorList>
    </citation>
    <scope>NUCLEOTIDE SEQUENCE [LARGE SCALE GENOMIC DNA]</scope>
    <source>
        <strain evidence="1 2">IMMIB RIV-2301</strain>
    </source>
</reference>
<sequence length="165" mass="17860">MKIHTWLTSGLAARDTSNDPSDYLVWFPAKLDSLTTGPLVGESASVPFYLTPKTSALTTTSEGIVLLGVPLGDLQGNWRADNLGTSTESIQELNDLLGSNFAYRNDGAAVVQLRGEFPVEQVQVVAGQNRPDTKRAKDLLAGVPSDFPGERQFHTMPELFPDELA</sequence>
<protein>
    <submittedName>
        <fullName evidence="1">Uncharacterized protein</fullName>
    </submittedName>
</protein>
<evidence type="ECO:0000313" key="1">
    <source>
        <dbReference type="EMBL" id="AIL95997.1"/>
    </source>
</evidence>
<organism evidence="1 2">
    <name type="scientific">Corynebacterium ureicelerivorans</name>
    <dbReference type="NCBI Taxonomy" id="401472"/>
    <lineage>
        <taxon>Bacteria</taxon>
        <taxon>Bacillati</taxon>
        <taxon>Actinomycetota</taxon>
        <taxon>Actinomycetes</taxon>
        <taxon>Mycobacteriales</taxon>
        <taxon>Corynebacteriaceae</taxon>
        <taxon>Corynebacterium</taxon>
    </lineage>
</organism>
<dbReference type="OrthoDB" id="4406084at2"/>
<dbReference type="KEGG" id="cuv:CUREI_00480"/>
<dbReference type="HOGENOM" id="CLU_1608106_0_0_11"/>
<accession>A0A077HMW2</accession>
<dbReference type="EMBL" id="CP009215">
    <property type="protein sequence ID" value="AIL95997.1"/>
    <property type="molecule type" value="Genomic_DNA"/>
</dbReference>
<keyword evidence="2" id="KW-1185">Reference proteome</keyword>